<dbReference type="InterPro" id="IPR003439">
    <property type="entry name" value="ABC_transporter-like_ATP-bd"/>
</dbReference>
<dbReference type="InterPro" id="IPR051782">
    <property type="entry name" value="ABC_Transporter_VariousFunc"/>
</dbReference>
<protein>
    <recommendedName>
        <fullName evidence="4">ABC transporter domain-containing protein</fullName>
    </recommendedName>
</protein>
<dbReference type="SMART" id="SM00382">
    <property type="entry name" value="AAA"/>
    <property type="match status" value="1"/>
</dbReference>
<dbReference type="GO" id="GO:0005524">
    <property type="term" value="F:ATP binding"/>
    <property type="evidence" value="ECO:0007669"/>
    <property type="project" value="UniProtKB-KW"/>
</dbReference>
<dbReference type="PANTHER" id="PTHR42939:SF1">
    <property type="entry name" value="ABC TRANSPORTER ATP-BINDING PROTEIN ALBC-RELATED"/>
    <property type="match status" value="1"/>
</dbReference>
<evidence type="ECO:0000256" key="3">
    <source>
        <dbReference type="ARBA" id="ARBA00022840"/>
    </source>
</evidence>
<dbReference type="GO" id="GO:0016887">
    <property type="term" value="F:ATP hydrolysis activity"/>
    <property type="evidence" value="ECO:0007669"/>
    <property type="project" value="InterPro"/>
</dbReference>
<dbReference type="AlphaFoldDB" id="X1GZD9"/>
<dbReference type="EMBL" id="BARU01006894">
    <property type="protein sequence ID" value="GAH38403.1"/>
    <property type="molecule type" value="Genomic_DNA"/>
</dbReference>
<keyword evidence="3" id="KW-0067">ATP-binding</keyword>
<evidence type="ECO:0000256" key="2">
    <source>
        <dbReference type="ARBA" id="ARBA00022741"/>
    </source>
</evidence>
<dbReference type="PROSITE" id="PS00211">
    <property type="entry name" value="ABC_TRANSPORTER_1"/>
    <property type="match status" value="1"/>
</dbReference>
<dbReference type="InterPro" id="IPR017871">
    <property type="entry name" value="ABC_transporter-like_CS"/>
</dbReference>
<sequence length="259" mass="29095">IEVNEDSGKVESRDSGGSRVIRTLNLSKKFGEFNAVSGLNLEIKRGELFGFLGPNGAGKTTTIKMLTGLLKPSEGKVLLGGYDIEKEPLEAKRIIGYIPDQPYLYRKLTGREFLEFMANLYEIKVEREKIEGLLDLFELDGWGEELIENYSHGMRQKLIFSASLIHEPQVIIIDEPMVGLDPRSARLVKNILRKKCAEGATVFVSTHGIKVAEEICSRIGIIREGRLIAQGTMKELRKEARSEKRDLEGIFLKLTEEQA</sequence>
<name>X1GZD9_9ZZZZ</name>
<accession>X1GZD9</accession>
<dbReference type="Pfam" id="PF00005">
    <property type="entry name" value="ABC_tran"/>
    <property type="match status" value="1"/>
</dbReference>
<evidence type="ECO:0000313" key="5">
    <source>
        <dbReference type="EMBL" id="GAH38403.1"/>
    </source>
</evidence>
<reference evidence="5" key="1">
    <citation type="journal article" date="2014" name="Front. Microbiol.">
        <title>High frequency of phylogenetically diverse reductive dehalogenase-homologous genes in deep subseafloor sedimentary metagenomes.</title>
        <authorList>
            <person name="Kawai M."/>
            <person name="Futagami T."/>
            <person name="Toyoda A."/>
            <person name="Takaki Y."/>
            <person name="Nishi S."/>
            <person name="Hori S."/>
            <person name="Arai W."/>
            <person name="Tsubouchi T."/>
            <person name="Morono Y."/>
            <person name="Uchiyama I."/>
            <person name="Ito T."/>
            <person name="Fujiyama A."/>
            <person name="Inagaki F."/>
            <person name="Takami H."/>
        </authorList>
    </citation>
    <scope>NUCLEOTIDE SEQUENCE</scope>
    <source>
        <strain evidence="5">Expedition CK06-06</strain>
    </source>
</reference>
<evidence type="ECO:0000256" key="1">
    <source>
        <dbReference type="ARBA" id="ARBA00022448"/>
    </source>
</evidence>
<keyword evidence="2" id="KW-0547">Nucleotide-binding</keyword>
<feature type="non-terminal residue" evidence="5">
    <location>
        <position position="1"/>
    </location>
</feature>
<proteinExistence type="predicted"/>
<organism evidence="5">
    <name type="scientific">marine sediment metagenome</name>
    <dbReference type="NCBI Taxonomy" id="412755"/>
    <lineage>
        <taxon>unclassified sequences</taxon>
        <taxon>metagenomes</taxon>
        <taxon>ecological metagenomes</taxon>
    </lineage>
</organism>
<dbReference type="SUPFAM" id="SSF52540">
    <property type="entry name" value="P-loop containing nucleoside triphosphate hydrolases"/>
    <property type="match status" value="1"/>
</dbReference>
<feature type="domain" description="ABC transporter" evidence="4">
    <location>
        <begin position="21"/>
        <end position="249"/>
    </location>
</feature>
<gene>
    <name evidence="5" type="ORF">S03H2_13589</name>
</gene>
<dbReference type="PANTHER" id="PTHR42939">
    <property type="entry name" value="ABC TRANSPORTER ATP-BINDING PROTEIN ALBC-RELATED"/>
    <property type="match status" value="1"/>
</dbReference>
<comment type="caution">
    <text evidence="5">The sequence shown here is derived from an EMBL/GenBank/DDBJ whole genome shotgun (WGS) entry which is preliminary data.</text>
</comment>
<dbReference type="InterPro" id="IPR027417">
    <property type="entry name" value="P-loop_NTPase"/>
</dbReference>
<keyword evidence="1" id="KW-0813">Transport</keyword>
<dbReference type="InterPro" id="IPR003593">
    <property type="entry name" value="AAA+_ATPase"/>
</dbReference>
<dbReference type="Gene3D" id="3.40.50.300">
    <property type="entry name" value="P-loop containing nucleotide triphosphate hydrolases"/>
    <property type="match status" value="1"/>
</dbReference>
<evidence type="ECO:0000259" key="4">
    <source>
        <dbReference type="PROSITE" id="PS50893"/>
    </source>
</evidence>
<dbReference type="PROSITE" id="PS50893">
    <property type="entry name" value="ABC_TRANSPORTER_2"/>
    <property type="match status" value="1"/>
</dbReference>